<dbReference type="GO" id="GO:0030655">
    <property type="term" value="P:beta-lactam antibiotic catabolic process"/>
    <property type="evidence" value="ECO:0007669"/>
    <property type="project" value="InterPro"/>
</dbReference>
<feature type="domain" description="Beta-lactamase class A catalytic" evidence="1">
    <location>
        <begin position="16"/>
        <end position="253"/>
    </location>
</feature>
<proteinExistence type="predicted"/>
<evidence type="ECO:0000313" key="3">
    <source>
        <dbReference type="Proteomes" id="UP000530928"/>
    </source>
</evidence>
<evidence type="ECO:0000313" key="2">
    <source>
        <dbReference type="EMBL" id="MBA2892730.1"/>
    </source>
</evidence>
<dbReference type="AlphaFoldDB" id="A0A7W0CKP7"/>
<sequence length="282" mass="30249">MNLEREFRMAGVDGWLHAVDLDSGAQVGHGPDTPVVTASIFKVPLLVELARQADAGVLDWAEQVTVTDADRVFGPTGVSAFLDDATLSLRDLALLMIALSDNTAADLLLARVGADRVNAMLDGFGFTGTRVVSGAAGLFQSTVEDVGRAWPVVDPEEVARLRVLDPAQTNRSTPRECTGLLELIWTDRAASPERSAWMRTVLGRQVWPHRLASGFPYDDVGVSGKTGTLPTVRNEIGVVEYPDGGRYAVAVFTRAHSTAYNQPRADAVIGTAARMAVDHLRG</sequence>
<dbReference type="GO" id="GO:0046677">
    <property type="term" value="P:response to antibiotic"/>
    <property type="evidence" value="ECO:0007669"/>
    <property type="project" value="InterPro"/>
</dbReference>
<dbReference type="InterPro" id="IPR045155">
    <property type="entry name" value="Beta-lactam_cat"/>
</dbReference>
<dbReference type="PANTHER" id="PTHR35333:SF3">
    <property type="entry name" value="BETA-LACTAMASE-TYPE TRANSPEPTIDASE FOLD CONTAINING PROTEIN"/>
    <property type="match status" value="1"/>
</dbReference>
<keyword evidence="2" id="KW-0378">Hydrolase</keyword>
<name>A0A7W0CKP7_9ACTN</name>
<organism evidence="2 3">
    <name type="scientific">Nonomuraea soli</name>
    <dbReference type="NCBI Taxonomy" id="1032476"/>
    <lineage>
        <taxon>Bacteria</taxon>
        <taxon>Bacillati</taxon>
        <taxon>Actinomycetota</taxon>
        <taxon>Actinomycetes</taxon>
        <taxon>Streptosporangiales</taxon>
        <taxon>Streptosporangiaceae</taxon>
        <taxon>Nonomuraea</taxon>
    </lineage>
</organism>
<evidence type="ECO:0000259" key="1">
    <source>
        <dbReference type="Pfam" id="PF13354"/>
    </source>
</evidence>
<comment type="caution">
    <text evidence="2">The sequence shown here is derived from an EMBL/GenBank/DDBJ whole genome shotgun (WGS) entry which is preliminary data.</text>
</comment>
<dbReference type="EC" id="3.5.2.6" evidence="2"/>
<dbReference type="Pfam" id="PF13354">
    <property type="entry name" value="Beta-lactamase2"/>
    <property type="match status" value="1"/>
</dbReference>
<reference evidence="2 3" key="1">
    <citation type="submission" date="2020-07" db="EMBL/GenBank/DDBJ databases">
        <title>Genomic Encyclopedia of Type Strains, Phase IV (KMG-IV): sequencing the most valuable type-strain genomes for metagenomic binning, comparative biology and taxonomic classification.</title>
        <authorList>
            <person name="Goeker M."/>
        </authorList>
    </citation>
    <scope>NUCLEOTIDE SEQUENCE [LARGE SCALE GENOMIC DNA]</scope>
    <source>
        <strain evidence="2 3">DSM 45533</strain>
    </source>
</reference>
<keyword evidence="3" id="KW-1185">Reference proteome</keyword>
<dbReference type="Gene3D" id="3.40.710.10">
    <property type="entry name" value="DD-peptidase/beta-lactamase superfamily"/>
    <property type="match status" value="1"/>
</dbReference>
<dbReference type="InterPro" id="IPR012338">
    <property type="entry name" value="Beta-lactam/transpept-like"/>
</dbReference>
<gene>
    <name evidence="2" type="ORF">HNR30_004084</name>
</gene>
<dbReference type="EMBL" id="JACDUR010000004">
    <property type="protein sequence ID" value="MBA2892730.1"/>
    <property type="molecule type" value="Genomic_DNA"/>
</dbReference>
<dbReference type="Proteomes" id="UP000530928">
    <property type="component" value="Unassembled WGS sequence"/>
</dbReference>
<dbReference type="InterPro" id="IPR000871">
    <property type="entry name" value="Beta-lactam_class-A"/>
</dbReference>
<dbReference type="GO" id="GO:0008800">
    <property type="term" value="F:beta-lactamase activity"/>
    <property type="evidence" value="ECO:0007669"/>
    <property type="project" value="UniProtKB-EC"/>
</dbReference>
<dbReference type="RefSeq" id="WP_312894525.1">
    <property type="nucleotide sequence ID" value="NZ_BAABAM010000003.1"/>
</dbReference>
<dbReference type="PANTHER" id="PTHR35333">
    <property type="entry name" value="BETA-LACTAMASE"/>
    <property type="match status" value="1"/>
</dbReference>
<accession>A0A7W0CKP7</accession>
<dbReference type="SUPFAM" id="SSF56601">
    <property type="entry name" value="beta-lactamase/transpeptidase-like"/>
    <property type="match status" value="1"/>
</dbReference>
<protein>
    <submittedName>
        <fullName evidence="2">Beta-lactamase class A</fullName>
        <ecNumber evidence="2">3.5.2.6</ecNumber>
    </submittedName>
</protein>